<evidence type="ECO:0000313" key="3">
    <source>
        <dbReference type="Proteomes" id="UP001487740"/>
    </source>
</evidence>
<organism evidence="2 3">
    <name type="scientific">Scylla paramamosain</name>
    <name type="common">Mud crab</name>
    <dbReference type="NCBI Taxonomy" id="85552"/>
    <lineage>
        <taxon>Eukaryota</taxon>
        <taxon>Metazoa</taxon>
        <taxon>Ecdysozoa</taxon>
        <taxon>Arthropoda</taxon>
        <taxon>Crustacea</taxon>
        <taxon>Multicrustacea</taxon>
        <taxon>Malacostraca</taxon>
        <taxon>Eumalacostraca</taxon>
        <taxon>Eucarida</taxon>
        <taxon>Decapoda</taxon>
        <taxon>Pleocyemata</taxon>
        <taxon>Brachyura</taxon>
        <taxon>Eubrachyura</taxon>
        <taxon>Portunoidea</taxon>
        <taxon>Portunidae</taxon>
        <taxon>Portuninae</taxon>
        <taxon>Scylla</taxon>
    </lineage>
</organism>
<evidence type="ECO:0000256" key="1">
    <source>
        <dbReference type="SAM" id="MobiDB-lite"/>
    </source>
</evidence>
<accession>A0AAW0UYG3</accession>
<reference evidence="2 3" key="1">
    <citation type="submission" date="2023-03" db="EMBL/GenBank/DDBJ databases">
        <title>High-quality genome of Scylla paramamosain provides insights in environmental adaptation.</title>
        <authorList>
            <person name="Zhang L."/>
        </authorList>
    </citation>
    <scope>NUCLEOTIDE SEQUENCE [LARGE SCALE GENOMIC DNA]</scope>
    <source>
        <strain evidence="2">LZ_2023a</strain>
        <tissue evidence="2">Muscle</tissue>
    </source>
</reference>
<protein>
    <submittedName>
        <fullName evidence="2">Uncharacterized protein</fullName>
    </submittedName>
</protein>
<feature type="compositionally biased region" description="Basic and acidic residues" evidence="1">
    <location>
        <begin position="19"/>
        <end position="29"/>
    </location>
</feature>
<feature type="region of interest" description="Disordered" evidence="1">
    <location>
        <begin position="1"/>
        <end position="85"/>
    </location>
</feature>
<dbReference type="Proteomes" id="UP001487740">
    <property type="component" value="Unassembled WGS sequence"/>
</dbReference>
<evidence type="ECO:0000313" key="2">
    <source>
        <dbReference type="EMBL" id="KAK8403717.1"/>
    </source>
</evidence>
<dbReference type="AlphaFoldDB" id="A0AAW0UYG3"/>
<keyword evidence="3" id="KW-1185">Reference proteome</keyword>
<name>A0AAW0UYG3_SCYPA</name>
<dbReference type="EMBL" id="JARAKH010000005">
    <property type="protein sequence ID" value="KAK8403717.1"/>
    <property type="molecule type" value="Genomic_DNA"/>
</dbReference>
<sequence>MLGIVTRSPGIRSTSESGLSRESKQRDRPPIVSPAAGESTDNQRLTLRQGEEVDQGGVGRQRGKCKWGIQRRGQRGGDGCSSHGRMPLTIKRCSRVHMQADILFSSPIPQCPFPLPPPLPP</sequence>
<gene>
    <name evidence="2" type="ORF">O3P69_000068</name>
</gene>
<comment type="caution">
    <text evidence="2">The sequence shown here is derived from an EMBL/GenBank/DDBJ whole genome shotgun (WGS) entry which is preliminary data.</text>
</comment>
<proteinExistence type="predicted"/>